<dbReference type="Pfam" id="PF21730">
    <property type="entry name" value="Vma22_CCDC115"/>
    <property type="match status" value="1"/>
</dbReference>
<dbReference type="GO" id="GO:0051082">
    <property type="term" value="F:unfolded protein binding"/>
    <property type="evidence" value="ECO:0007669"/>
    <property type="project" value="TreeGrafter"/>
</dbReference>
<dbReference type="Ensembl" id="ENSGMOT00000033407.1">
    <property type="protein sequence ID" value="ENSGMOP00000045812.1"/>
    <property type="gene ID" value="ENSGMOG00000027450.1"/>
</dbReference>
<evidence type="ECO:0000313" key="3">
    <source>
        <dbReference type="Ensembl" id="ENSGMOP00000045812.1"/>
    </source>
</evidence>
<dbReference type="GO" id="GO:0070072">
    <property type="term" value="P:vacuolar proton-transporting V-type ATPase complex assembly"/>
    <property type="evidence" value="ECO:0007669"/>
    <property type="project" value="InterPro"/>
</dbReference>
<reference evidence="3" key="1">
    <citation type="submission" date="2019-07" db="EMBL/GenBank/DDBJ databases">
        <authorList>
            <consortium name="Wellcome Sanger Institute Data Sharing"/>
        </authorList>
    </citation>
    <scope>NUCLEOTIDE SEQUENCE [LARGE SCALE GENOMIC DNA]</scope>
</reference>
<accession>A0A8C5FLP8</accession>
<dbReference type="PANTHER" id="PTHR31996">
    <property type="entry name" value="COILED-COIL DOMAIN-CONTAINING PROTEIN 115"/>
    <property type="match status" value="1"/>
</dbReference>
<keyword evidence="4" id="KW-1185">Reference proteome</keyword>
<gene>
    <name evidence="3" type="primary">ccdc115</name>
</gene>
<protein>
    <recommendedName>
        <fullName evidence="1">Vacuolar ATPase assembly protein VMA22</fullName>
    </recommendedName>
</protein>
<feature type="compositionally biased region" description="Polar residues" evidence="2">
    <location>
        <begin position="171"/>
        <end position="180"/>
    </location>
</feature>
<feature type="region of interest" description="Disordered" evidence="2">
    <location>
        <begin position="117"/>
        <end position="136"/>
    </location>
</feature>
<sequence>MTYFWSADIQQGQLTKKGTSKSLQSSTEETSLLLDEQLLQYMDQLESLQEKRSALNTLIEQGWFSLSKARYSMGNKQVSSLQYASEMEPQIFVQARAVENDALEFCTERITIQSPTERVQNTTSVEDIGPKEEGVRRRIKASKDMAEPEELVGASTENPSPTSTKPPSGSHRNNSDQNPQADPLKWFGILVPQTLKQAQSSFRQGRVLQLSKRLVPLTILLPVQRQSVLLSNVQMIALYNYIHK</sequence>
<reference evidence="3" key="2">
    <citation type="submission" date="2025-08" db="UniProtKB">
        <authorList>
            <consortium name="Ensembl"/>
        </authorList>
    </citation>
    <scope>IDENTIFICATION</scope>
</reference>
<feature type="region of interest" description="Disordered" evidence="2">
    <location>
        <begin position="141"/>
        <end position="183"/>
    </location>
</feature>
<dbReference type="PANTHER" id="PTHR31996:SF2">
    <property type="entry name" value="COILED-COIL DOMAIN-CONTAINING PROTEIN 115"/>
    <property type="match status" value="1"/>
</dbReference>
<name>A0A8C5FLP8_GADMO</name>
<evidence type="ECO:0000313" key="4">
    <source>
        <dbReference type="Proteomes" id="UP000694546"/>
    </source>
</evidence>
<feature type="compositionally biased region" description="Low complexity" evidence="2">
    <location>
        <begin position="155"/>
        <end position="170"/>
    </location>
</feature>
<evidence type="ECO:0000256" key="1">
    <source>
        <dbReference type="ARBA" id="ARBA00093634"/>
    </source>
</evidence>
<organism evidence="3 4">
    <name type="scientific">Gadus morhua</name>
    <name type="common">Atlantic cod</name>
    <dbReference type="NCBI Taxonomy" id="8049"/>
    <lineage>
        <taxon>Eukaryota</taxon>
        <taxon>Metazoa</taxon>
        <taxon>Chordata</taxon>
        <taxon>Craniata</taxon>
        <taxon>Vertebrata</taxon>
        <taxon>Euteleostomi</taxon>
        <taxon>Actinopterygii</taxon>
        <taxon>Neopterygii</taxon>
        <taxon>Teleostei</taxon>
        <taxon>Neoteleostei</taxon>
        <taxon>Acanthomorphata</taxon>
        <taxon>Zeiogadaria</taxon>
        <taxon>Gadariae</taxon>
        <taxon>Gadiformes</taxon>
        <taxon>Gadoidei</taxon>
        <taxon>Gadidae</taxon>
        <taxon>Gadus</taxon>
    </lineage>
</organism>
<dbReference type="GeneTree" id="ENSGT00390000012929"/>
<dbReference type="Proteomes" id="UP000694546">
    <property type="component" value="Chromosome 1"/>
</dbReference>
<proteinExistence type="predicted"/>
<dbReference type="AlphaFoldDB" id="A0A8C5FLP8"/>
<reference evidence="3" key="3">
    <citation type="submission" date="2025-09" db="UniProtKB">
        <authorList>
            <consortium name="Ensembl"/>
        </authorList>
    </citation>
    <scope>IDENTIFICATION</scope>
</reference>
<dbReference type="InterPro" id="IPR040357">
    <property type="entry name" value="Vma22/CCDC115"/>
</dbReference>
<evidence type="ECO:0000256" key="2">
    <source>
        <dbReference type="SAM" id="MobiDB-lite"/>
    </source>
</evidence>